<reference evidence="3 4" key="1">
    <citation type="submission" date="2014-09" db="EMBL/GenBank/DDBJ databases">
        <authorList>
            <person name="Ellenberger Sabrina"/>
        </authorList>
    </citation>
    <scope>NUCLEOTIDE SEQUENCE [LARGE SCALE GENOMIC DNA]</scope>
    <source>
        <strain evidence="3 4">CBS 412.66</strain>
    </source>
</reference>
<dbReference type="Pfam" id="PF13358">
    <property type="entry name" value="DDE_3"/>
    <property type="match status" value="1"/>
</dbReference>
<dbReference type="InterPro" id="IPR009057">
    <property type="entry name" value="Homeodomain-like_sf"/>
</dbReference>
<dbReference type="Gene3D" id="3.30.420.10">
    <property type="entry name" value="Ribonuclease H-like superfamily/Ribonuclease H"/>
    <property type="match status" value="1"/>
</dbReference>
<evidence type="ECO:0000313" key="3">
    <source>
        <dbReference type="EMBL" id="CEP14352.1"/>
    </source>
</evidence>
<gene>
    <name evidence="3" type="primary">PARPA_08531.1 scaffold 33340</name>
</gene>
<dbReference type="AlphaFoldDB" id="A0A0B7NFR5"/>
<dbReference type="InterPro" id="IPR007889">
    <property type="entry name" value="HTH_Psq"/>
</dbReference>
<dbReference type="InterPro" id="IPR038717">
    <property type="entry name" value="Tc1-like_DDE_dom"/>
</dbReference>
<dbReference type="Proteomes" id="UP000054107">
    <property type="component" value="Unassembled WGS sequence"/>
</dbReference>
<dbReference type="OrthoDB" id="2275179at2759"/>
<dbReference type="GO" id="GO:0003677">
    <property type="term" value="F:DNA binding"/>
    <property type="evidence" value="ECO:0007669"/>
    <property type="project" value="InterPro"/>
</dbReference>
<dbReference type="InterPro" id="IPR047655">
    <property type="entry name" value="Transpos_IS630-like"/>
</dbReference>
<dbReference type="InterPro" id="IPR036397">
    <property type="entry name" value="RNaseH_sf"/>
</dbReference>
<dbReference type="SUPFAM" id="SSF46689">
    <property type="entry name" value="Homeodomain-like"/>
    <property type="match status" value="1"/>
</dbReference>
<dbReference type="EMBL" id="LN731193">
    <property type="protein sequence ID" value="CEP14352.1"/>
    <property type="molecule type" value="Genomic_DNA"/>
</dbReference>
<name>A0A0B7NFR5_9FUNG</name>
<evidence type="ECO:0000259" key="2">
    <source>
        <dbReference type="Pfam" id="PF13358"/>
    </source>
</evidence>
<protein>
    <recommendedName>
        <fullName evidence="5">Tc1-like transposase DDE domain-containing protein</fullName>
    </recommendedName>
</protein>
<dbReference type="Pfam" id="PF05225">
    <property type="entry name" value="HTH_psq"/>
    <property type="match status" value="1"/>
</dbReference>
<proteinExistence type="predicted"/>
<dbReference type="PANTHER" id="PTHR46564:SF1">
    <property type="entry name" value="TRANSPOSASE"/>
    <property type="match status" value="1"/>
</dbReference>
<evidence type="ECO:0000313" key="4">
    <source>
        <dbReference type="Proteomes" id="UP000054107"/>
    </source>
</evidence>
<feature type="domain" description="Tc1-like transposase DDE" evidence="2">
    <location>
        <begin position="174"/>
        <end position="310"/>
    </location>
</feature>
<evidence type="ECO:0000259" key="1">
    <source>
        <dbReference type="Pfam" id="PF05225"/>
    </source>
</evidence>
<evidence type="ECO:0008006" key="5">
    <source>
        <dbReference type="Google" id="ProtNLM"/>
    </source>
</evidence>
<organism evidence="3 4">
    <name type="scientific">Parasitella parasitica</name>
    <dbReference type="NCBI Taxonomy" id="35722"/>
    <lineage>
        <taxon>Eukaryota</taxon>
        <taxon>Fungi</taxon>
        <taxon>Fungi incertae sedis</taxon>
        <taxon>Mucoromycota</taxon>
        <taxon>Mucoromycotina</taxon>
        <taxon>Mucoromycetes</taxon>
        <taxon>Mucorales</taxon>
        <taxon>Mucorineae</taxon>
        <taxon>Mucoraceae</taxon>
        <taxon>Parasitella</taxon>
    </lineage>
</organism>
<sequence length="356" mass="41030">MTRTLSSQTHKTTKKEIPSNIRELIIEQVVMERKISQAEAARRYNIPRTSIRNILDAWYNEGRIHAKPRGGKRKEVTKFEDKHGRYIQELLDEDCTRTLDMIKEELQAKFPELADKGISASGLWRLLAERIGFTLKRTKAVEERRNSPETIEQRYDYVVKRLPERGISYETNCIFVDEAGFNANLIRGQGYSKKGSASVVVNASKRAVIISILAGISYHGVEDVSVKIVKGGTTGSIFKLFVYQIMKKLDETNAGPHFFVMDNARIHTTPEVKDLFKNSKHRMCLLPSYFPFLNPIEECFSKLKNLVKRQPHLRGARNLVQHIQKCTHEVTQQNCKGWVDHSIQFFPDCTDRKEIY</sequence>
<keyword evidence="4" id="KW-1185">Reference proteome</keyword>
<dbReference type="PANTHER" id="PTHR46564">
    <property type="entry name" value="TRANSPOSASE"/>
    <property type="match status" value="1"/>
</dbReference>
<feature type="domain" description="HTH psq-type" evidence="1">
    <location>
        <begin position="30"/>
        <end position="53"/>
    </location>
</feature>
<accession>A0A0B7NFR5</accession>
<dbReference type="STRING" id="35722.A0A0B7NFR5"/>
<dbReference type="NCBIfam" id="NF033545">
    <property type="entry name" value="transpos_IS630"/>
    <property type="match status" value="1"/>
</dbReference>